<dbReference type="PANTHER" id="PTHR12236:SF75">
    <property type="entry name" value="CUTICULAR PROTEIN 62BB, ISOFORM A"/>
    <property type="match status" value="1"/>
</dbReference>
<evidence type="ECO:0000313" key="4">
    <source>
        <dbReference type="Proteomes" id="UP001154114"/>
    </source>
</evidence>
<dbReference type="AlphaFoldDB" id="A0A9N8KVW2"/>
<dbReference type="PROSITE" id="PS00233">
    <property type="entry name" value="CHIT_BIND_RR_1"/>
    <property type="match status" value="1"/>
</dbReference>
<dbReference type="PRINTS" id="PR00947">
    <property type="entry name" value="CUTICLE"/>
</dbReference>
<evidence type="ECO:0000256" key="1">
    <source>
        <dbReference type="ARBA" id="ARBA00022460"/>
    </source>
</evidence>
<dbReference type="GO" id="GO:0005615">
    <property type="term" value="C:extracellular space"/>
    <property type="evidence" value="ECO:0007669"/>
    <property type="project" value="TreeGrafter"/>
</dbReference>
<dbReference type="OrthoDB" id="6628754at2759"/>
<proteinExistence type="predicted"/>
<dbReference type="InterPro" id="IPR000618">
    <property type="entry name" value="Insect_cuticle"/>
</dbReference>
<dbReference type="GO" id="GO:0042302">
    <property type="term" value="F:structural constituent of cuticle"/>
    <property type="evidence" value="ECO:0007669"/>
    <property type="project" value="UniProtKB-KW"/>
</dbReference>
<name>A0A9N8KVW2_CHRIL</name>
<dbReference type="PANTHER" id="PTHR12236">
    <property type="entry name" value="STRUCTURAL CONTITUENT OF CUTICLE"/>
    <property type="match status" value="1"/>
</dbReference>
<evidence type="ECO:0008006" key="5">
    <source>
        <dbReference type="Google" id="ProtNLM"/>
    </source>
</evidence>
<dbReference type="InterPro" id="IPR051217">
    <property type="entry name" value="Insect_Cuticle_Struc_Prot"/>
</dbReference>
<reference evidence="3" key="1">
    <citation type="submission" date="2021-12" db="EMBL/GenBank/DDBJ databases">
        <authorList>
            <person name="King R."/>
        </authorList>
    </citation>
    <scope>NUCLEOTIDE SEQUENCE</scope>
</reference>
<gene>
    <name evidence="3" type="ORF">CINC_LOCUS7111</name>
</gene>
<keyword evidence="1" id="KW-0193">Cuticle</keyword>
<dbReference type="Proteomes" id="UP001154114">
    <property type="component" value="Chromosome 22"/>
</dbReference>
<evidence type="ECO:0000256" key="2">
    <source>
        <dbReference type="ARBA" id="ARBA00022729"/>
    </source>
</evidence>
<sequence length="403" mass="40668">MEIISSPQLTSLERTLAGPPRMRGACATIGNLVKDARAHAGKMAAVCRAHSHEQLAEGSSRVDSTSCHQDEASAPATTINAVSINLRLVVLSCLLAIAHGSAVPAIAAPVAYAAPAPVAARIEQIDPFPQYNFGYNVADSLTGDYKSQNEQRNGDLVQGQYSLVDPDGTRRVVDYTADSVNGFNAVVRKEPLVAAAPAVVAEPAVVPARYAAAPVAAAPIVAQPAVAAPVVTAARYAVAPTYARYAAAPVAAAVAAPVAAPAPVYARYAAAPVAAPVVAARYAAAPVAAAPVAAAPAFARYAAAPVVAARYAAPVAAYSAAYTTPYAAYSAPFAAYSAPVAAAYTSPYTFAAYSAPVAAAYRAPVAAAYAAPAPTAAAPAPVTTVRAAPAKIVEANDAGYRYP</sequence>
<evidence type="ECO:0000313" key="3">
    <source>
        <dbReference type="EMBL" id="CAD0204806.1"/>
    </source>
</evidence>
<organism evidence="3 4">
    <name type="scientific">Chrysodeixis includens</name>
    <name type="common">Soybean looper</name>
    <name type="synonym">Pseudoplusia includens</name>
    <dbReference type="NCBI Taxonomy" id="689277"/>
    <lineage>
        <taxon>Eukaryota</taxon>
        <taxon>Metazoa</taxon>
        <taxon>Ecdysozoa</taxon>
        <taxon>Arthropoda</taxon>
        <taxon>Hexapoda</taxon>
        <taxon>Insecta</taxon>
        <taxon>Pterygota</taxon>
        <taxon>Neoptera</taxon>
        <taxon>Endopterygota</taxon>
        <taxon>Lepidoptera</taxon>
        <taxon>Glossata</taxon>
        <taxon>Ditrysia</taxon>
        <taxon>Noctuoidea</taxon>
        <taxon>Noctuidae</taxon>
        <taxon>Plusiinae</taxon>
        <taxon>Chrysodeixis</taxon>
    </lineage>
</organism>
<protein>
    <recommendedName>
        <fullName evidence="5">Cuticle protein</fullName>
    </recommendedName>
</protein>
<accession>A0A9N8KVW2</accession>
<dbReference type="Pfam" id="PF00379">
    <property type="entry name" value="Chitin_bind_4"/>
    <property type="match status" value="1"/>
</dbReference>
<dbReference type="GO" id="GO:0031012">
    <property type="term" value="C:extracellular matrix"/>
    <property type="evidence" value="ECO:0007669"/>
    <property type="project" value="TreeGrafter"/>
</dbReference>
<dbReference type="EMBL" id="LR824025">
    <property type="protein sequence ID" value="CAD0204806.1"/>
    <property type="molecule type" value="Genomic_DNA"/>
</dbReference>
<keyword evidence="4" id="KW-1185">Reference proteome</keyword>
<dbReference type="InterPro" id="IPR031311">
    <property type="entry name" value="CHIT_BIND_RR_consensus"/>
</dbReference>
<keyword evidence="2" id="KW-0732">Signal</keyword>